<comment type="caution">
    <text evidence="3">The sequence shown here is derived from an EMBL/GenBank/DDBJ whole genome shotgun (WGS) entry which is preliminary data.</text>
</comment>
<dbReference type="GO" id="GO:0018169">
    <property type="term" value="F:ribosomal S6-glutamic acid ligase activity"/>
    <property type="evidence" value="ECO:0007669"/>
    <property type="project" value="TreeGrafter"/>
</dbReference>
<dbReference type="EMBL" id="VWOX01000016">
    <property type="protein sequence ID" value="KAA5539848.1"/>
    <property type="molecule type" value="Genomic_DNA"/>
</dbReference>
<protein>
    <submittedName>
        <fullName evidence="3">ATP-grasp domain-containing protein</fullName>
    </submittedName>
</protein>
<organism evidence="3 4">
    <name type="scientific">Roseiconus nitratireducens</name>
    <dbReference type="NCBI Taxonomy" id="2605748"/>
    <lineage>
        <taxon>Bacteria</taxon>
        <taxon>Pseudomonadati</taxon>
        <taxon>Planctomycetota</taxon>
        <taxon>Planctomycetia</taxon>
        <taxon>Pirellulales</taxon>
        <taxon>Pirellulaceae</taxon>
        <taxon>Roseiconus</taxon>
    </lineage>
</organism>
<accession>A0A5M6CX86</accession>
<dbReference type="GO" id="GO:0005524">
    <property type="term" value="F:ATP binding"/>
    <property type="evidence" value="ECO:0007669"/>
    <property type="project" value="UniProtKB-UniRule"/>
</dbReference>
<proteinExistence type="predicted"/>
<dbReference type="GO" id="GO:0046872">
    <property type="term" value="F:metal ion binding"/>
    <property type="evidence" value="ECO:0007669"/>
    <property type="project" value="InterPro"/>
</dbReference>
<sequence length="316" mass="34100">MNGAGLNRHRFLMIGPSAGWHAEELRAAARRMNCRLQIVPYEALAASVATGKLRLNASGSGLPGCEDGIRLQDHDAILTRTMPMASLDRLTFRLAILHALSDRIGDQPIPVVNPPRALELAIDKFATLARLAAAGYPIPETRFVQSRSAAMAAFDDLGGDCVVKPVLGGEGRGVMRIRDPQLAWTCFSTLDKLESVLQVQRFIPPGGRDTRLLVIGHRVFAVRRENDEGFRSNVSAGAVCRAASVSETMAESGRRIAAMLGLVYASVDLIDNDNGPPLFLEVNAIPGWKGAQSVIEPSLAECIVETLQRQTSLIQA</sequence>
<dbReference type="InterPro" id="IPR011761">
    <property type="entry name" value="ATP-grasp"/>
</dbReference>
<reference evidence="3 4" key="1">
    <citation type="submission" date="2019-08" db="EMBL/GenBank/DDBJ databases">
        <authorList>
            <person name="Dhanesh K."/>
            <person name="Kumar G."/>
            <person name="Sasikala C."/>
            <person name="Venkata Ramana C."/>
        </authorList>
    </citation>
    <scope>NUCLEOTIDE SEQUENCE [LARGE SCALE GENOMIC DNA]</scope>
    <source>
        <strain evidence="3 4">JC645</strain>
    </source>
</reference>
<dbReference type="PROSITE" id="PS50975">
    <property type="entry name" value="ATP_GRASP"/>
    <property type="match status" value="1"/>
</dbReference>
<dbReference type="GO" id="GO:0005737">
    <property type="term" value="C:cytoplasm"/>
    <property type="evidence" value="ECO:0007669"/>
    <property type="project" value="TreeGrafter"/>
</dbReference>
<name>A0A5M6CX86_9BACT</name>
<dbReference type="PANTHER" id="PTHR21621">
    <property type="entry name" value="RIBOSOMAL PROTEIN S6 MODIFICATION PROTEIN"/>
    <property type="match status" value="1"/>
</dbReference>
<dbReference type="Gene3D" id="3.30.1490.20">
    <property type="entry name" value="ATP-grasp fold, A domain"/>
    <property type="match status" value="1"/>
</dbReference>
<dbReference type="Pfam" id="PF08443">
    <property type="entry name" value="RimK"/>
    <property type="match status" value="1"/>
</dbReference>
<keyword evidence="4" id="KW-1185">Reference proteome</keyword>
<dbReference type="Gene3D" id="3.40.50.20">
    <property type="match status" value="1"/>
</dbReference>
<dbReference type="InterPro" id="IPR013815">
    <property type="entry name" value="ATP_grasp_subdomain_1"/>
</dbReference>
<dbReference type="Gene3D" id="3.30.470.20">
    <property type="entry name" value="ATP-grasp fold, B domain"/>
    <property type="match status" value="1"/>
</dbReference>
<dbReference type="Proteomes" id="UP000324479">
    <property type="component" value="Unassembled WGS sequence"/>
</dbReference>
<dbReference type="InterPro" id="IPR013651">
    <property type="entry name" value="ATP-grasp_RimK-type"/>
</dbReference>
<gene>
    <name evidence="3" type="ORF">FYK55_22615</name>
</gene>
<dbReference type="PANTHER" id="PTHR21621:SF0">
    <property type="entry name" value="BETA-CITRYLGLUTAMATE SYNTHASE B-RELATED"/>
    <property type="match status" value="1"/>
</dbReference>
<feature type="domain" description="ATP-grasp" evidence="2">
    <location>
        <begin position="128"/>
        <end position="308"/>
    </location>
</feature>
<evidence type="ECO:0000259" key="2">
    <source>
        <dbReference type="PROSITE" id="PS50975"/>
    </source>
</evidence>
<keyword evidence="1" id="KW-0547">Nucleotide-binding</keyword>
<evidence type="ECO:0000256" key="1">
    <source>
        <dbReference type="PROSITE-ProRule" id="PRU00409"/>
    </source>
</evidence>
<evidence type="ECO:0000313" key="4">
    <source>
        <dbReference type="Proteomes" id="UP000324479"/>
    </source>
</evidence>
<dbReference type="GO" id="GO:0009432">
    <property type="term" value="P:SOS response"/>
    <property type="evidence" value="ECO:0007669"/>
    <property type="project" value="TreeGrafter"/>
</dbReference>
<dbReference type="AlphaFoldDB" id="A0A5M6CX86"/>
<keyword evidence="1" id="KW-0067">ATP-binding</keyword>
<dbReference type="SUPFAM" id="SSF56059">
    <property type="entry name" value="Glutathione synthetase ATP-binding domain-like"/>
    <property type="match status" value="1"/>
</dbReference>
<evidence type="ECO:0000313" key="3">
    <source>
        <dbReference type="EMBL" id="KAA5539848.1"/>
    </source>
</evidence>